<dbReference type="EMBL" id="PSQJ01000001">
    <property type="protein sequence ID" value="PTL86867.1"/>
    <property type="molecule type" value="Genomic_DNA"/>
</dbReference>
<protein>
    <recommendedName>
        <fullName evidence="5 15">5-aminolevulinate synthase</fullName>
        <ecNumber evidence="5 15">2.3.1.37</ecNumber>
    </recommendedName>
    <alternativeName>
        <fullName evidence="10 15">5-aminolevulinic acid synthase</fullName>
    </alternativeName>
    <alternativeName>
        <fullName evidence="11 15">Delta-ALA synthase</fullName>
    </alternativeName>
    <alternativeName>
        <fullName evidence="12 15">Delta-aminolevulinate synthase</fullName>
    </alternativeName>
</protein>
<dbReference type="GO" id="GO:0030170">
    <property type="term" value="F:pyridoxal phosphate binding"/>
    <property type="evidence" value="ECO:0007669"/>
    <property type="project" value="UniProtKB-UniRule"/>
</dbReference>
<comment type="subunit">
    <text evidence="4">Homodimer.</text>
</comment>
<evidence type="ECO:0000256" key="12">
    <source>
        <dbReference type="ARBA" id="ARBA00032773"/>
    </source>
</evidence>
<accession>A0A2T4VYK9</accession>
<proteinExistence type="inferred from homology"/>
<organism evidence="17 18">
    <name type="scientific">Candidatus Liberibacter europaeus</name>
    <dbReference type="NCBI Taxonomy" id="744859"/>
    <lineage>
        <taxon>Bacteria</taxon>
        <taxon>Pseudomonadati</taxon>
        <taxon>Pseudomonadota</taxon>
        <taxon>Alphaproteobacteria</taxon>
        <taxon>Hyphomicrobiales</taxon>
        <taxon>Rhizobiaceae</taxon>
        <taxon>Liberibacter</taxon>
    </lineage>
</organism>
<keyword evidence="9 15" id="KW-0012">Acyltransferase</keyword>
<dbReference type="InterPro" id="IPR050087">
    <property type="entry name" value="AON_synthase_class-II"/>
</dbReference>
<reference evidence="18" key="1">
    <citation type="submission" date="2018-02" db="EMBL/GenBank/DDBJ databases">
        <title>Genome sequence of Candidatus Liberibacter europaeus.</title>
        <authorList>
            <person name="Frampton R.A."/>
            <person name="Thompson S.M."/>
            <person name="David C."/>
            <person name="Addison S.M."/>
            <person name="Smith G.R."/>
        </authorList>
    </citation>
    <scope>NUCLEOTIDE SEQUENCE [LARGE SCALE GENOMIC DNA]</scope>
</reference>
<evidence type="ECO:0000256" key="1">
    <source>
        <dbReference type="ARBA" id="ARBA00001933"/>
    </source>
</evidence>
<evidence type="ECO:0000256" key="5">
    <source>
        <dbReference type="ARBA" id="ARBA00013257"/>
    </source>
</evidence>
<comment type="pathway">
    <text evidence="2 15">Porphyrin-containing compound metabolism; protoporphyrin-IX biosynthesis; 5-aminolevulinate from glycine: step 1/1.</text>
</comment>
<evidence type="ECO:0000256" key="14">
    <source>
        <dbReference type="RuleBase" id="RU003693"/>
    </source>
</evidence>
<evidence type="ECO:0000256" key="13">
    <source>
        <dbReference type="ARBA" id="ARBA00047654"/>
    </source>
</evidence>
<evidence type="ECO:0000256" key="15">
    <source>
        <dbReference type="RuleBase" id="RU910713"/>
    </source>
</evidence>
<evidence type="ECO:0000256" key="2">
    <source>
        <dbReference type="ARBA" id="ARBA00005029"/>
    </source>
</evidence>
<dbReference type="InterPro" id="IPR015421">
    <property type="entry name" value="PyrdxlP-dep_Trfase_major"/>
</dbReference>
<name>A0A2T4VYK9_9HYPH</name>
<dbReference type="PANTHER" id="PTHR13693">
    <property type="entry name" value="CLASS II AMINOTRANSFERASE/8-AMINO-7-OXONONANOATE SYNTHASE"/>
    <property type="match status" value="1"/>
</dbReference>
<dbReference type="SUPFAM" id="SSF53383">
    <property type="entry name" value="PLP-dependent transferases"/>
    <property type="match status" value="1"/>
</dbReference>
<gene>
    <name evidence="17" type="primary">hemA</name>
    <name evidence="17" type="ORF">C4617_00075</name>
</gene>
<dbReference type="UniPathway" id="UPA00251">
    <property type="reaction ID" value="UER00375"/>
</dbReference>
<comment type="catalytic activity">
    <reaction evidence="13 15">
        <text>succinyl-CoA + glycine + H(+) = 5-aminolevulinate + CO2 + CoA</text>
        <dbReference type="Rhea" id="RHEA:12921"/>
        <dbReference type="ChEBI" id="CHEBI:15378"/>
        <dbReference type="ChEBI" id="CHEBI:16526"/>
        <dbReference type="ChEBI" id="CHEBI:57287"/>
        <dbReference type="ChEBI" id="CHEBI:57292"/>
        <dbReference type="ChEBI" id="CHEBI:57305"/>
        <dbReference type="ChEBI" id="CHEBI:356416"/>
        <dbReference type="EC" id="2.3.1.37"/>
    </reaction>
</comment>
<evidence type="ECO:0000256" key="3">
    <source>
        <dbReference type="ARBA" id="ARBA00008392"/>
    </source>
</evidence>
<evidence type="ECO:0000256" key="9">
    <source>
        <dbReference type="ARBA" id="ARBA00023315"/>
    </source>
</evidence>
<evidence type="ECO:0000256" key="7">
    <source>
        <dbReference type="ARBA" id="ARBA00022898"/>
    </source>
</evidence>
<evidence type="ECO:0000313" key="17">
    <source>
        <dbReference type="EMBL" id="PTL86867.1"/>
    </source>
</evidence>
<comment type="similarity">
    <text evidence="3 14">Belongs to the class-II pyridoxal-phosphate-dependent aminotransferase family.</text>
</comment>
<dbReference type="PROSITE" id="PS00599">
    <property type="entry name" value="AA_TRANSFER_CLASS_2"/>
    <property type="match status" value="1"/>
</dbReference>
<keyword evidence="6 15" id="KW-0808">Transferase</keyword>
<dbReference type="EC" id="2.3.1.37" evidence="5 15"/>
<evidence type="ECO:0000256" key="6">
    <source>
        <dbReference type="ARBA" id="ARBA00022679"/>
    </source>
</evidence>
<dbReference type="InterPro" id="IPR015422">
    <property type="entry name" value="PyrdxlP-dep_Trfase_small"/>
</dbReference>
<comment type="caution">
    <text evidence="17">The sequence shown here is derived from an EMBL/GenBank/DDBJ whole genome shotgun (WGS) entry which is preliminary data.</text>
</comment>
<keyword evidence="7 14" id="KW-0663">Pyridoxal phosphate</keyword>
<dbReference type="AlphaFoldDB" id="A0A2T4VYK9"/>
<dbReference type="FunFam" id="3.40.640.10:FF:000006">
    <property type="entry name" value="5-aminolevulinate synthase, mitochondrial"/>
    <property type="match status" value="1"/>
</dbReference>
<dbReference type="NCBIfam" id="TIGR01821">
    <property type="entry name" value="5aminolev_synth"/>
    <property type="match status" value="1"/>
</dbReference>
<evidence type="ECO:0000256" key="8">
    <source>
        <dbReference type="ARBA" id="ARBA00023133"/>
    </source>
</evidence>
<evidence type="ECO:0000259" key="16">
    <source>
        <dbReference type="Pfam" id="PF00155"/>
    </source>
</evidence>
<dbReference type="InterPro" id="IPR001917">
    <property type="entry name" value="Aminotrans_II_pyridoxalP_BS"/>
</dbReference>
<dbReference type="GO" id="GO:0003870">
    <property type="term" value="F:5-aminolevulinate synthase activity"/>
    <property type="evidence" value="ECO:0007669"/>
    <property type="project" value="UniProtKB-EC"/>
</dbReference>
<dbReference type="Gene3D" id="3.90.1150.10">
    <property type="entry name" value="Aspartate Aminotransferase, domain 1"/>
    <property type="match status" value="1"/>
</dbReference>
<dbReference type="InterPro" id="IPR004839">
    <property type="entry name" value="Aminotransferase_I/II_large"/>
</dbReference>
<dbReference type="InterPro" id="IPR010961">
    <property type="entry name" value="4pyrrol_synth_NH2levulA_synth"/>
</dbReference>
<dbReference type="Proteomes" id="UP000240811">
    <property type="component" value="Unassembled WGS sequence"/>
</dbReference>
<keyword evidence="8 15" id="KW-0350">Heme biosynthesis</keyword>
<comment type="cofactor">
    <cofactor evidence="1 14">
        <name>pyridoxal 5'-phosphate</name>
        <dbReference type="ChEBI" id="CHEBI:597326"/>
    </cofactor>
</comment>
<dbReference type="Gene3D" id="3.40.640.10">
    <property type="entry name" value="Type I PLP-dependent aspartate aminotransferase-like (Major domain)"/>
    <property type="match status" value="1"/>
</dbReference>
<sequence length="404" mass="45713">MDFENFFKNQIENLHNEKRYRIFTEIEYGQYKFPYAMYNSIEGSKKVTIWCCNDYLGMGKHPKIIESTKKTVDNCGVGSGGTRNISGNHHYHVMLEKELSDLHGKESALIFSSGYIANWATISTLCSQIENIICFSDSNNHASIIEGIRHSRCRKIVWKHNDLDDLEKHLAATNPSIPKIIIFESIYSMDGDVAPIKQICDLAEKYNAITYVDEVHAVGMYGERGAGISEREGIMDRLTIISGTLAKGFGVLGGYIAASANLCDFIRSFASGFIFTTSLPPAISSAALTSIKHLKENNGERILHMQRVKQLREALEKTNIPYIHNSSHIIPVMVGDAKKCKWISDMLLEDYGIYIQPINYPTVARTKERLRITPTPLHTDYDIKYLVSSLECLWLKYESMQTIT</sequence>
<evidence type="ECO:0000256" key="11">
    <source>
        <dbReference type="ARBA" id="ARBA00031945"/>
    </source>
</evidence>
<dbReference type="CDD" id="cd06454">
    <property type="entry name" value="KBL_like"/>
    <property type="match status" value="1"/>
</dbReference>
<dbReference type="PANTHER" id="PTHR13693:SF102">
    <property type="entry name" value="2-AMINO-3-KETOBUTYRATE COENZYME A LIGASE, MITOCHONDRIAL"/>
    <property type="match status" value="1"/>
</dbReference>
<dbReference type="InterPro" id="IPR015424">
    <property type="entry name" value="PyrdxlP-dep_Trfase"/>
</dbReference>
<dbReference type="GO" id="GO:0006782">
    <property type="term" value="P:protoporphyrinogen IX biosynthetic process"/>
    <property type="evidence" value="ECO:0007669"/>
    <property type="project" value="UniProtKB-UniRule"/>
</dbReference>
<feature type="domain" description="Aminotransferase class I/classII large" evidence="16">
    <location>
        <begin position="46"/>
        <end position="390"/>
    </location>
</feature>
<dbReference type="Pfam" id="PF00155">
    <property type="entry name" value="Aminotran_1_2"/>
    <property type="match status" value="1"/>
</dbReference>
<evidence type="ECO:0000256" key="10">
    <source>
        <dbReference type="ARBA" id="ARBA00031691"/>
    </source>
</evidence>
<evidence type="ECO:0000313" key="18">
    <source>
        <dbReference type="Proteomes" id="UP000240811"/>
    </source>
</evidence>
<evidence type="ECO:0000256" key="4">
    <source>
        <dbReference type="ARBA" id="ARBA00011738"/>
    </source>
</evidence>